<dbReference type="InterPro" id="IPR009078">
    <property type="entry name" value="Ferritin-like_SF"/>
</dbReference>
<reference evidence="9" key="1">
    <citation type="journal article" date="2011" name="Nature">
        <title>A high-resolution map of human evolutionary constraint using 29 mammals.</title>
        <authorList>
            <person name="Lindblad-Toh K."/>
            <person name="Garber M."/>
            <person name="Zuk O."/>
            <person name="Lin M.F."/>
            <person name="Parker B.J."/>
            <person name="Washietl S."/>
            <person name="Kheradpour P."/>
            <person name="Ernst J."/>
            <person name="Jordan G."/>
            <person name="Mauceli E."/>
            <person name="Ward L.D."/>
            <person name="Lowe C.B."/>
            <person name="Holloway A.K."/>
            <person name="Clamp M."/>
            <person name="Gnerre S."/>
            <person name="Alfoldi J."/>
            <person name="Beal K."/>
            <person name="Chang J."/>
            <person name="Clawson H."/>
            <person name="Cuff J."/>
            <person name="Di Palma F."/>
            <person name="Fitzgerald S."/>
            <person name="Flicek P."/>
            <person name="Guttman M."/>
            <person name="Hubisz M.J."/>
            <person name="Jaffe D.B."/>
            <person name="Jungreis I."/>
            <person name="Kent W.J."/>
            <person name="Kostka D."/>
            <person name="Lara M."/>
            <person name="Martins A.L."/>
            <person name="Massingham T."/>
            <person name="Moltke I."/>
            <person name="Raney B.J."/>
            <person name="Rasmussen M.D."/>
            <person name="Robinson J."/>
            <person name="Stark A."/>
            <person name="Vilella A.J."/>
            <person name="Wen J."/>
            <person name="Xie X."/>
            <person name="Zody M.C."/>
            <person name="Baldwin J."/>
            <person name="Bloom T."/>
            <person name="Chin C.W."/>
            <person name="Heiman D."/>
            <person name="Nicol R."/>
            <person name="Nusbaum C."/>
            <person name="Young S."/>
            <person name="Wilkinson J."/>
            <person name="Worley K.C."/>
            <person name="Kovar C.L."/>
            <person name="Muzny D.M."/>
            <person name="Gibbs R.A."/>
            <person name="Cree A."/>
            <person name="Dihn H.H."/>
            <person name="Fowler G."/>
            <person name="Jhangiani S."/>
            <person name="Joshi V."/>
            <person name="Lee S."/>
            <person name="Lewis L.R."/>
            <person name="Nazareth L.V."/>
            <person name="Okwuonu G."/>
            <person name="Santibanez J."/>
            <person name="Warren W.C."/>
            <person name="Mardis E.R."/>
            <person name="Weinstock G.M."/>
            <person name="Wilson R.K."/>
            <person name="Delehaunty K."/>
            <person name="Dooling D."/>
            <person name="Fronik C."/>
            <person name="Fulton L."/>
            <person name="Fulton B."/>
            <person name="Graves T."/>
            <person name="Minx P."/>
            <person name="Sodergren E."/>
            <person name="Birney E."/>
            <person name="Margulies E.H."/>
            <person name="Herrero J."/>
            <person name="Green E.D."/>
            <person name="Haussler D."/>
            <person name="Siepel A."/>
            <person name="Goldman N."/>
            <person name="Pollard K.S."/>
            <person name="Pedersen J.S."/>
            <person name="Lander E.S."/>
            <person name="Kellis M."/>
        </authorList>
    </citation>
    <scope>NUCLEOTIDE SEQUENCE [LARGE SCALE GENOMIC DNA]</scope>
    <source>
        <strain evidence="9">2N</strain>
    </source>
</reference>
<protein>
    <recommendedName>
        <fullName evidence="6">Ferritin</fullName>
    </recommendedName>
</protein>
<dbReference type="PANTHER" id="PTHR11431:SF97">
    <property type="entry name" value="FERRITIN HEAVY POLYPEPTIDE-LIKE 17-RELATED"/>
    <property type="match status" value="1"/>
</dbReference>
<keyword evidence="4 5" id="KW-0408">Iron</keyword>
<keyword evidence="3 5" id="KW-0479">Metal-binding</keyword>
<dbReference type="GO" id="GO:0006879">
    <property type="term" value="P:intracellular iron ion homeostasis"/>
    <property type="evidence" value="ECO:0007669"/>
    <property type="project" value="UniProtKB-KW"/>
</dbReference>
<dbReference type="PROSITE" id="PS50905">
    <property type="entry name" value="FERRITIN_LIKE"/>
    <property type="match status" value="1"/>
</dbReference>
<dbReference type="OMA" id="WAVECAF"/>
<organism evidence="8 9">
    <name type="scientific">Cavia porcellus</name>
    <name type="common">Guinea pig</name>
    <dbReference type="NCBI Taxonomy" id="10141"/>
    <lineage>
        <taxon>Eukaryota</taxon>
        <taxon>Metazoa</taxon>
        <taxon>Chordata</taxon>
        <taxon>Craniata</taxon>
        <taxon>Vertebrata</taxon>
        <taxon>Euteleostomi</taxon>
        <taxon>Mammalia</taxon>
        <taxon>Eutheria</taxon>
        <taxon>Euarchontoglires</taxon>
        <taxon>Glires</taxon>
        <taxon>Rodentia</taxon>
        <taxon>Hystricomorpha</taxon>
        <taxon>Caviidae</taxon>
        <taxon>Cavia</taxon>
    </lineage>
</organism>
<accession>H0VWW8</accession>
<dbReference type="EMBL" id="AAKN02005121">
    <property type="status" value="NOT_ANNOTATED_CDS"/>
    <property type="molecule type" value="Genomic_DNA"/>
</dbReference>
<evidence type="ECO:0000256" key="3">
    <source>
        <dbReference type="ARBA" id="ARBA00022723"/>
    </source>
</evidence>
<dbReference type="STRING" id="10141.ENSCPOP00000015196"/>
<dbReference type="FunFam" id="1.20.1260.10:FF:000002">
    <property type="entry name" value="Ferritin, mitochondrial"/>
    <property type="match status" value="1"/>
</dbReference>
<dbReference type="CDD" id="cd01056">
    <property type="entry name" value="Euk_Ferritin"/>
    <property type="match status" value="1"/>
</dbReference>
<evidence type="ECO:0000256" key="2">
    <source>
        <dbReference type="ARBA" id="ARBA00022434"/>
    </source>
</evidence>
<evidence type="ECO:0000256" key="4">
    <source>
        <dbReference type="ARBA" id="ARBA00023004"/>
    </source>
</evidence>
<proteinExistence type="inferred from homology"/>
<dbReference type="Proteomes" id="UP000005447">
    <property type="component" value="Unassembled WGS sequence"/>
</dbReference>
<dbReference type="PANTHER" id="PTHR11431">
    <property type="entry name" value="FERRITIN"/>
    <property type="match status" value="1"/>
</dbReference>
<dbReference type="Bgee" id="ENSCPOG00000024331">
    <property type="expression patterns" value="Expressed in testis"/>
</dbReference>
<dbReference type="Ensembl" id="ENSCPOT00000025003.2">
    <property type="protein sequence ID" value="ENSCPOP00000015196.2"/>
    <property type="gene ID" value="ENSCPOG00000024331.2"/>
</dbReference>
<dbReference type="InParanoid" id="H0VWW8"/>
<dbReference type="eggNOG" id="KOG2332">
    <property type="taxonomic scope" value="Eukaryota"/>
</dbReference>
<keyword evidence="9" id="KW-1185">Reference proteome</keyword>
<evidence type="ECO:0000256" key="6">
    <source>
        <dbReference type="RuleBase" id="RU361145"/>
    </source>
</evidence>
<name>H0VWW8_CAVPO</name>
<dbReference type="Gene3D" id="1.20.1260.10">
    <property type="match status" value="1"/>
</dbReference>
<dbReference type="VEuPathDB" id="HostDB:ENSCPOG00000024331"/>
<dbReference type="GO" id="GO:0008199">
    <property type="term" value="F:ferric iron binding"/>
    <property type="evidence" value="ECO:0007669"/>
    <property type="project" value="InterPro"/>
</dbReference>
<dbReference type="InterPro" id="IPR012347">
    <property type="entry name" value="Ferritin-like"/>
</dbReference>
<keyword evidence="2 6" id="KW-0409">Iron storage</keyword>
<dbReference type="AlphaFoldDB" id="H0VWW8"/>
<dbReference type="InterPro" id="IPR008331">
    <property type="entry name" value="Ferritin_DPS_dom"/>
</dbReference>
<dbReference type="InterPro" id="IPR009040">
    <property type="entry name" value="Ferritin-like_diiron"/>
</dbReference>
<evidence type="ECO:0000313" key="8">
    <source>
        <dbReference type="Ensembl" id="ENSCPOP00000015196.2"/>
    </source>
</evidence>
<reference evidence="8" key="3">
    <citation type="submission" date="2025-09" db="UniProtKB">
        <authorList>
            <consortium name="Ensembl"/>
        </authorList>
    </citation>
    <scope>IDENTIFICATION</scope>
    <source>
        <strain evidence="8">2N</strain>
    </source>
</reference>
<evidence type="ECO:0000256" key="1">
    <source>
        <dbReference type="ARBA" id="ARBA00007513"/>
    </source>
</evidence>
<reference evidence="8" key="2">
    <citation type="submission" date="2025-08" db="UniProtKB">
        <authorList>
            <consortium name="Ensembl"/>
        </authorList>
    </citation>
    <scope>IDENTIFICATION</scope>
    <source>
        <strain evidence="8">2N</strain>
    </source>
</reference>
<dbReference type="InterPro" id="IPR001519">
    <property type="entry name" value="Ferritin"/>
</dbReference>
<feature type="domain" description="Ferritin-like diiron" evidence="7">
    <location>
        <begin position="18"/>
        <end position="167"/>
    </location>
</feature>
<dbReference type="GO" id="GO:0008198">
    <property type="term" value="F:ferrous iron binding"/>
    <property type="evidence" value="ECO:0007669"/>
    <property type="project" value="TreeGrafter"/>
</dbReference>
<dbReference type="Pfam" id="PF00210">
    <property type="entry name" value="Ferritin"/>
    <property type="match status" value="1"/>
</dbReference>
<dbReference type="SUPFAM" id="SSF47240">
    <property type="entry name" value="Ferritin-like"/>
    <property type="match status" value="1"/>
</dbReference>
<evidence type="ECO:0000313" key="9">
    <source>
        <dbReference type="Proteomes" id="UP000005447"/>
    </source>
</evidence>
<dbReference type="HOGENOM" id="CLU_065681_4_0_1"/>
<evidence type="ECO:0000256" key="5">
    <source>
        <dbReference type="PIRSR" id="PIRSR601519-1"/>
    </source>
</evidence>
<dbReference type="GO" id="GO:0005737">
    <property type="term" value="C:cytoplasm"/>
    <property type="evidence" value="ECO:0007669"/>
    <property type="project" value="TreeGrafter"/>
</dbReference>
<comment type="function">
    <text evidence="6">Stores iron in a soluble, non-toxic, readily available form. Important for iron homeostasis. Iron is taken up in the ferrous form and deposited as ferric hydroxides after oxidation.</text>
</comment>
<feature type="binding site" evidence="5">
    <location>
        <position position="115"/>
    </location>
    <ligand>
        <name>Fe cation</name>
        <dbReference type="ChEBI" id="CHEBI:24875"/>
        <label>1</label>
    </ligand>
</feature>
<dbReference type="GeneTree" id="ENSGT00950000182841"/>
<comment type="similarity">
    <text evidence="1 6">Belongs to the ferritin family.</text>
</comment>
<dbReference type="GO" id="GO:0006826">
    <property type="term" value="P:iron ion transport"/>
    <property type="evidence" value="ECO:0007669"/>
    <property type="project" value="InterPro"/>
</dbReference>
<sequence length="190" mass="21890">LSTLDIGQLGQLGSRRRRNYHVECEAAVNMQIQLQLYTSYVYLSMACYCQRLDVALQHLARFFLRRSHQWQELAEKLMFMQNERGGSVVLRDIAQPNSDDWHGGAWAVECAFHLEDALRQSLMELHRLAASRSDPALCDFLARHYLRPLGPVLKGLGEYLTELRRAGPQREGLVSVLFSRLSLEDRDKED</sequence>
<evidence type="ECO:0000259" key="7">
    <source>
        <dbReference type="PROSITE" id="PS50905"/>
    </source>
</evidence>